<proteinExistence type="predicted"/>
<comment type="caution">
    <text evidence="2">The sequence shown here is derived from an EMBL/GenBank/DDBJ whole genome shotgun (WGS) entry which is preliminary data.</text>
</comment>
<name>A0A8X6QHN9_NEPPI</name>
<feature type="non-terminal residue" evidence="2">
    <location>
        <position position="1"/>
    </location>
</feature>
<feature type="region of interest" description="Disordered" evidence="1">
    <location>
        <begin position="1"/>
        <end position="29"/>
    </location>
</feature>
<dbReference type="Proteomes" id="UP000887013">
    <property type="component" value="Unassembled WGS sequence"/>
</dbReference>
<evidence type="ECO:0000313" key="2">
    <source>
        <dbReference type="EMBL" id="GFU19643.1"/>
    </source>
</evidence>
<keyword evidence="3" id="KW-1185">Reference proteome</keyword>
<sequence length="29" mass="2977">ELSVPSNDKSAPPPAKANGDDDSTYVCAQ</sequence>
<gene>
    <name evidence="2" type="ORF">NPIL_145691</name>
</gene>
<dbReference type="AlphaFoldDB" id="A0A8X6QHN9"/>
<dbReference type="EMBL" id="BMAW01080443">
    <property type="protein sequence ID" value="GFU19643.1"/>
    <property type="molecule type" value="Genomic_DNA"/>
</dbReference>
<organism evidence="2 3">
    <name type="scientific">Nephila pilipes</name>
    <name type="common">Giant wood spider</name>
    <name type="synonym">Nephila maculata</name>
    <dbReference type="NCBI Taxonomy" id="299642"/>
    <lineage>
        <taxon>Eukaryota</taxon>
        <taxon>Metazoa</taxon>
        <taxon>Ecdysozoa</taxon>
        <taxon>Arthropoda</taxon>
        <taxon>Chelicerata</taxon>
        <taxon>Arachnida</taxon>
        <taxon>Araneae</taxon>
        <taxon>Araneomorphae</taxon>
        <taxon>Entelegynae</taxon>
        <taxon>Araneoidea</taxon>
        <taxon>Nephilidae</taxon>
        <taxon>Nephila</taxon>
    </lineage>
</organism>
<evidence type="ECO:0000313" key="3">
    <source>
        <dbReference type="Proteomes" id="UP000887013"/>
    </source>
</evidence>
<reference evidence="2" key="1">
    <citation type="submission" date="2020-08" db="EMBL/GenBank/DDBJ databases">
        <title>Multicomponent nature underlies the extraordinary mechanical properties of spider dragline silk.</title>
        <authorList>
            <person name="Kono N."/>
            <person name="Nakamura H."/>
            <person name="Mori M."/>
            <person name="Yoshida Y."/>
            <person name="Ohtoshi R."/>
            <person name="Malay A.D."/>
            <person name="Moran D.A.P."/>
            <person name="Tomita M."/>
            <person name="Numata K."/>
            <person name="Arakawa K."/>
        </authorList>
    </citation>
    <scope>NUCLEOTIDE SEQUENCE</scope>
</reference>
<evidence type="ECO:0000256" key="1">
    <source>
        <dbReference type="SAM" id="MobiDB-lite"/>
    </source>
</evidence>
<protein>
    <submittedName>
        <fullName evidence="2">Uncharacterized protein</fullName>
    </submittedName>
</protein>
<accession>A0A8X6QHN9</accession>